<organism evidence="1">
    <name type="scientific">Chrysotila carterae</name>
    <name type="common">Marine alga</name>
    <name type="synonym">Syracosphaera carterae</name>
    <dbReference type="NCBI Taxonomy" id="13221"/>
    <lineage>
        <taxon>Eukaryota</taxon>
        <taxon>Haptista</taxon>
        <taxon>Haptophyta</taxon>
        <taxon>Prymnesiophyceae</taxon>
        <taxon>Isochrysidales</taxon>
        <taxon>Isochrysidaceae</taxon>
        <taxon>Chrysotila</taxon>
    </lineage>
</organism>
<sequence>MASIMIAFAHATIMANTALTIYGDGREEMPVWPPAVAESASVMDLHREYGNIFESGNRNAASHLWASFLIDRQAQMTQSRFEMFFTGFCAISGSPLSPRDFNRYQMTLPFVGGGESTGYMYYCCWPCVCDTNDFIRVDTLNVTLADGIERTYHVAVIGDPCERPEALREPFVQPFYSRGPTTLERDAPEVRCKDGKLVGATRSQHGYIVIQLFPLAENYEPNALAQGAVPPKPGRLFMNAIGQRYQDEGEYAIMCHKRAENGYNSGMGEIFRRVAAISPVGARALAGDENGSCQEGALPVAATAEELTSSQS</sequence>
<name>A0A7S4B7V1_CHRCT</name>
<protein>
    <submittedName>
        <fullName evidence="1">Uncharacterized protein</fullName>
    </submittedName>
</protein>
<dbReference type="EMBL" id="HBIZ01015921">
    <property type="protein sequence ID" value="CAE0757261.1"/>
    <property type="molecule type" value="Transcribed_RNA"/>
</dbReference>
<proteinExistence type="predicted"/>
<reference evidence="1" key="1">
    <citation type="submission" date="2021-01" db="EMBL/GenBank/DDBJ databases">
        <authorList>
            <person name="Corre E."/>
            <person name="Pelletier E."/>
            <person name="Niang G."/>
            <person name="Scheremetjew M."/>
            <person name="Finn R."/>
            <person name="Kale V."/>
            <person name="Holt S."/>
            <person name="Cochrane G."/>
            <person name="Meng A."/>
            <person name="Brown T."/>
            <person name="Cohen L."/>
        </authorList>
    </citation>
    <scope>NUCLEOTIDE SEQUENCE</scope>
    <source>
        <strain evidence="1">CCMP645</strain>
    </source>
</reference>
<dbReference type="AlphaFoldDB" id="A0A7S4B7V1"/>
<evidence type="ECO:0000313" key="1">
    <source>
        <dbReference type="EMBL" id="CAE0757261.1"/>
    </source>
</evidence>
<accession>A0A7S4B7V1</accession>
<gene>
    <name evidence="1" type="ORF">PCAR00345_LOCUS9855</name>
</gene>